<organism evidence="3 4">
    <name type="scientific">Sphingosinicella rhizophila</name>
    <dbReference type="NCBI Taxonomy" id="3050082"/>
    <lineage>
        <taxon>Bacteria</taxon>
        <taxon>Pseudomonadati</taxon>
        <taxon>Pseudomonadota</taxon>
        <taxon>Alphaproteobacteria</taxon>
        <taxon>Sphingomonadales</taxon>
        <taxon>Sphingosinicellaceae</taxon>
        <taxon>Sphingosinicella</taxon>
    </lineage>
</organism>
<dbReference type="Gene3D" id="3.40.1480.10">
    <property type="entry name" value="MOFRL domain"/>
    <property type="match status" value="1"/>
</dbReference>
<gene>
    <name evidence="3" type="ORF">RQX22_08720</name>
</gene>
<feature type="domain" description="MOFRL-associated" evidence="2">
    <location>
        <begin position="40"/>
        <end position="250"/>
    </location>
</feature>
<dbReference type="InterPro" id="IPR025286">
    <property type="entry name" value="MOFRL_assoc_dom"/>
</dbReference>
<sequence length="428" mass="44035">MADSFVVADLFTRQRIDEVPGLMKRSGGLIALAMDVRAKLEAIFRMGMESCRPARLMPPHLPDPPAGKTFLLALGKAAVPMAETVERNWEGPLSGLAVAPHGNTGRLERIEVLEAAHPVPDESSLAAAQRLLDLASAAGRGDLVLVLLSGGASSLASLPGQGLGLAEKQRIVRDLLRSGAPIGEINIVRRHLSAFKGGRLALAAAPARLVTIAISDVEGDRMEDIGSGPTVADPTTIGEARALLAKYDIVSPAAGWSESAKTVTGDWRLAASAGRALAAAAEKAAALGYRPIVSEIYAEAREAGRAQAELALRSPPGTALISGGELTVTVVGKGHGGPNQEFALAAAMALAGHPNICGLAADTDGVDGRSEAAGAFFDGDTIGRFRGDSVAMLARNDSGSLFAATGDLFVTGPTGTNVNDLRVLLIDS</sequence>
<dbReference type="InterPro" id="IPR039760">
    <property type="entry name" value="MOFRL_protein"/>
</dbReference>
<name>A0ABU3Q6J9_9SPHN</name>
<dbReference type="InterPro" id="IPR037035">
    <property type="entry name" value="GK-like_C_sf"/>
</dbReference>
<evidence type="ECO:0000259" key="1">
    <source>
        <dbReference type="Pfam" id="PF05161"/>
    </source>
</evidence>
<dbReference type="RefSeq" id="WP_315725614.1">
    <property type="nucleotide sequence ID" value="NZ_JAVUPU010000004.1"/>
</dbReference>
<evidence type="ECO:0000313" key="4">
    <source>
        <dbReference type="Proteomes" id="UP001259572"/>
    </source>
</evidence>
<dbReference type="InterPro" id="IPR038614">
    <property type="entry name" value="GK_N_sf"/>
</dbReference>
<accession>A0ABU3Q6J9</accession>
<dbReference type="PANTHER" id="PTHR12227">
    <property type="entry name" value="GLYCERATE KINASE"/>
    <property type="match status" value="1"/>
</dbReference>
<dbReference type="PANTHER" id="PTHR12227:SF0">
    <property type="entry name" value="GLYCERATE KINASE"/>
    <property type="match status" value="1"/>
</dbReference>
<comment type="caution">
    <text evidence="3">The sequence shown here is derived from an EMBL/GenBank/DDBJ whole genome shotgun (WGS) entry which is preliminary data.</text>
</comment>
<dbReference type="SUPFAM" id="SSF82544">
    <property type="entry name" value="GckA/TtuD-like"/>
    <property type="match status" value="1"/>
</dbReference>
<protein>
    <submittedName>
        <fullName evidence="3">DUF4147 domain-containing protein</fullName>
    </submittedName>
</protein>
<dbReference type="EMBL" id="JAVUPU010000004">
    <property type="protein sequence ID" value="MDT9599032.1"/>
    <property type="molecule type" value="Genomic_DNA"/>
</dbReference>
<evidence type="ECO:0000313" key="3">
    <source>
        <dbReference type="EMBL" id="MDT9599032.1"/>
    </source>
</evidence>
<evidence type="ECO:0000259" key="2">
    <source>
        <dbReference type="Pfam" id="PF13660"/>
    </source>
</evidence>
<dbReference type="InterPro" id="IPR007835">
    <property type="entry name" value="MOFRL"/>
</dbReference>
<feature type="domain" description="MOFRL" evidence="1">
    <location>
        <begin position="319"/>
        <end position="420"/>
    </location>
</feature>
<proteinExistence type="predicted"/>
<keyword evidence="4" id="KW-1185">Reference proteome</keyword>
<reference evidence="3 4" key="1">
    <citation type="submission" date="2023-05" db="EMBL/GenBank/DDBJ databases">
        <authorList>
            <person name="Guo Y."/>
        </authorList>
    </citation>
    <scope>NUCLEOTIDE SEQUENCE [LARGE SCALE GENOMIC DNA]</scope>
    <source>
        <strain evidence="3 4">GR2756</strain>
    </source>
</reference>
<dbReference type="Gene3D" id="3.40.50.10180">
    <property type="entry name" value="Glycerate kinase, MOFRL-like N-terminal domain"/>
    <property type="match status" value="1"/>
</dbReference>
<dbReference type="Proteomes" id="UP001259572">
    <property type="component" value="Unassembled WGS sequence"/>
</dbReference>
<dbReference type="Pfam" id="PF13660">
    <property type="entry name" value="DUF4147"/>
    <property type="match status" value="1"/>
</dbReference>
<dbReference type="Pfam" id="PF05161">
    <property type="entry name" value="MOFRL"/>
    <property type="match status" value="1"/>
</dbReference>